<name>A0ABP5DDA1_9ACTN</name>
<dbReference type="RefSeq" id="WP_344658907.1">
    <property type="nucleotide sequence ID" value="NZ_BAAAQM010000024.1"/>
</dbReference>
<dbReference type="Pfam" id="PF01569">
    <property type="entry name" value="PAP2"/>
    <property type="match status" value="1"/>
</dbReference>
<keyword evidence="1" id="KW-0812">Transmembrane</keyword>
<feature type="transmembrane region" description="Helical" evidence="1">
    <location>
        <begin position="152"/>
        <end position="169"/>
    </location>
</feature>
<feature type="transmembrane region" description="Helical" evidence="1">
    <location>
        <begin position="176"/>
        <end position="196"/>
    </location>
</feature>
<dbReference type="Proteomes" id="UP001499854">
    <property type="component" value="Unassembled WGS sequence"/>
</dbReference>
<gene>
    <name evidence="3" type="ORF">GCM10009838_43370</name>
</gene>
<feature type="transmembrane region" description="Helical" evidence="1">
    <location>
        <begin position="282"/>
        <end position="303"/>
    </location>
</feature>
<keyword evidence="1" id="KW-0472">Membrane</keyword>
<keyword evidence="4" id="KW-1185">Reference proteome</keyword>
<keyword evidence="1" id="KW-1133">Transmembrane helix</keyword>
<feature type="transmembrane region" description="Helical" evidence="1">
    <location>
        <begin position="241"/>
        <end position="262"/>
    </location>
</feature>
<comment type="caution">
    <text evidence="3">The sequence shown here is derived from an EMBL/GenBank/DDBJ whole genome shotgun (WGS) entry which is preliminary data.</text>
</comment>
<evidence type="ECO:0000313" key="4">
    <source>
        <dbReference type="Proteomes" id="UP001499854"/>
    </source>
</evidence>
<sequence>MLYQPALAVDRHTATVGARRELRTRLLAAAVVAFVGVFLVYLLAVRTRWGQDFENAALAGARQHRDGTWYAEADRWLNRISAESFGLSLAVIGAVGLLRRRHLLAVCGVLAGLAAVVGARILKDVLPGRPVLGAPAGAGHAALQAPNTLPSGHAAAVMGLFCAAIIVVSGRWYVPVTLLGLPGAAIAGAATVAAHWHRLSDAVAADLLVLAAGLAGLAVVAQLGLVLPTRGETRSTFGQRLMYAFLICLATAALAVGAGYALRYHGSTTPSVRGDAAYWSSQALAVGAAVATAGAMLGVCRRLESVGQRPRRTLTIPDD</sequence>
<feature type="domain" description="Phosphatidic acid phosphatase type 2/haloperoxidase" evidence="2">
    <location>
        <begin position="108"/>
        <end position="217"/>
    </location>
</feature>
<dbReference type="SUPFAM" id="SSF48317">
    <property type="entry name" value="Acid phosphatase/Vanadium-dependent haloperoxidase"/>
    <property type="match status" value="1"/>
</dbReference>
<proteinExistence type="predicted"/>
<dbReference type="InterPro" id="IPR000326">
    <property type="entry name" value="PAP2/HPO"/>
</dbReference>
<feature type="transmembrane region" description="Helical" evidence="1">
    <location>
        <begin position="208"/>
        <end position="229"/>
    </location>
</feature>
<dbReference type="InterPro" id="IPR036938">
    <property type="entry name" value="PAP2/HPO_sf"/>
</dbReference>
<evidence type="ECO:0000256" key="1">
    <source>
        <dbReference type="SAM" id="Phobius"/>
    </source>
</evidence>
<organism evidence="3 4">
    <name type="scientific">Catenulispora subtropica</name>
    <dbReference type="NCBI Taxonomy" id="450798"/>
    <lineage>
        <taxon>Bacteria</taxon>
        <taxon>Bacillati</taxon>
        <taxon>Actinomycetota</taxon>
        <taxon>Actinomycetes</taxon>
        <taxon>Catenulisporales</taxon>
        <taxon>Catenulisporaceae</taxon>
        <taxon>Catenulispora</taxon>
    </lineage>
</organism>
<feature type="transmembrane region" description="Helical" evidence="1">
    <location>
        <begin position="103"/>
        <end position="122"/>
    </location>
</feature>
<evidence type="ECO:0000313" key="3">
    <source>
        <dbReference type="EMBL" id="GAA1978033.1"/>
    </source>
</evidence>
<feature type="transmembrane region" description="Helical" evidence="1">
    <location>
        <begin position="26"/>
        <end position="44"/>
    </location>
</feature>
<protein>
    <recommendedName>
        <fullName evidence="2">Phosphatidic acid phosphatase type 2/haloperoxidase domain-containing protein</fullName>
    </recommendedName>
</protein>
<accession>A0ABP5DDA1</accession>
<feature type="transmembrane region" description="Helical" evidence="1">
    <location>
        <begin position="80"/>
        <end position="98"/>
    </location>
</feature>
<reference evidence="4" key="1">
    <citation type="journal article" date="2019" name="Int. J. Syst. Evol. Microbiol.">
        <title>The Global Catalogue of Microorganisms (GCM) 10K type strain sequencing project: providing services to taxonomists for standard genome sequencing and annotation.</title>
        <authorList>
            <consortium name="The Broad Institute Genomics Platform"/>
            <consortium name="The Broad Institute Genome Sequencing Center for Infectious Disease"/>
            <person name="Wu L."/>
            <person name="Ma J."/>
        </authorList>
    </citation>
    <scope>NUCLEOTIDE SEQUENCE [LARGE SCALE GENOMIC DNA]</scope>
    <source>
        <strain evidence="4">JCM 16013</strain>
    </source>
</reference>
<evidence type="ECO:0000259" key="2">
    <source>
        <dbReference type="Pfam" id="PF01569"/>
    </source>
</evidence>
<dbReference type="EMBL" id="BAAAQM010000024">
    <property type="protein sequence ID" value="GAA1978033.1"/>
    <property type="molecule type" value="Genomic_DNA"/>
</dbReference>